<protein>
    <submittedName>
        <fullName evidence="1">Uncharacterized protein</fullName>
    </submittedName>
</protein>
<dbReference type="RefSeq" id="WP_185085213.1">
    <property type="nucleotide sequence ID" value="NZ_JACHJB010000002.1"/>
</dbReference>
<comment type="caution">
    <text evidence="1">The sequence shown here is derived from an EMBL/GenBank/DDBJ whole genome shotgun (WGS) entry which is preliminary data.</text>
</comment>
<proteinExistence type="predicted"/>
<organism evidence="1 2">
    <name type="scientific">Nonomuraea muscovyensis</name>
    <dbReference type="NCBI Taxonomy" id="1124761"/>
    <lineage>
        <taxon>Bacteria</taxon>
        <taxon>Bacillati</taxon>
        <taxon>Actinomycetota</taxon>
        <taxon>Actinomycetes</taxon>
        <taxon>Streptosporangiales</taxon>
        <taxon>Streptosporangiaceae</taxon>
        <taxon>Nonomuraea</taxon>
    </lineage>
</organism>
<reference evidence="1 2" key="1">
    <citation type="submission" date="2020-08" db="EMBL/GenBank/DDBJ databases">
        <title>Sequencing the genomes of 1000 actinobacteria strains.</title>
        <authorList>
            <person name="Klenk H.-P."/>
        </authorList>
    </citation>
    <scope>NUCLEOTIDE SEQUENCE [LARGE SCALE GENOMIC DNA]</scope>
    <source>
        <strain evidence="1 2">DSM 45913</strain>
    </source>
</reference>
<name>A0A7X0C2Y4_9ACTN</name>
<dbReference type="Proteomes" id="UP000583800">
    <property type="component" value="Unassembled WGS sequence"/>
</dbReference>
<sequence length="256" mass="27834">MNETLFRERLQAAGLSRWELGDLLGIHPHHLHDPHLNQLSRRPIWAIIELARHLDLHPADLVPELRAVLDIHPAPGRVPADDPSRSDADAAIVVNALAHAAPKALSAEHLAGALSWSLARTHDALTYALAHPQVGGPMAVRRVPPHRFTLAPRTDVLSADQHRAVRATGQAQAGLTGHQAVVLLTALACGHTPTYAEYRDQPGWREAESALKCAGLLSSDLDPSRVDVADDVLYSLRYHHDDDLPARTPPGTRDST</sequence>
<accession>A0A7X0C2Y4</accession>
<evidence type="ECO:0000313" key="1">
    <source>
        <dbReference type="EMBL" id="MBB6347228.1"/>
    </source>
</evidence>
<dbReference type="EMBL" id="JACHJB010000002">
    <property type="protein sequence ID" value="MBB6347228.1"/>
    <property type="molecule type" value="Genomic_DNA"/>
</dbReference>
<dbReference type="AlphaFoldDB" id="A0A7X0C2Y4"/>
<keyword evidence="2" id="KW-1185">Reference proteome</keyword>
<evidence type="ECO:0000313" key="2">
    <source>
        <dbReference type="Proteomes" id="UP000583800"/>
    </source>
</evidence>
<gene>
    <name evidence="1" type="ORF">FHU36_003773</name>
</gene>